<evidence type="ECO:0000313" key="7">
    <source>
        <dbReference type="Proteomes" id="UP000321389"/>
    </source>
</evidence>
<dbReference type="EC" id="2.6.1.-" evidence="4"/>
<dbReference type="AlphaFoldDB" id="A0A5B8KUE1"/>
<evidence type="ECO:0000256" key="1">
    <source>
        <dbReference type="ARBA" id="ARBA00001933"/>
    </source>
</evidence>
<sequence>MEEFHKTRRLPPYVFEQVNRLKASARSHGADIIDLGMGNPDLPTPKAIVDKLCDVVRDPRTHRYSASRGIPGLRRAQARYYERRFGVKLDPERQVVATLGSKEGFANMAQAITAPGDVVLCPNPTYPIHAFGFIMSGGVIRSIPAAPDETFIPALERAVRHSIPRPLALILNYPSNPTAFVATLDFYKDVVAFAKKNDIIILSDLAYAEIYFDDTPPPSVLEVPGALDVTVEFTSMSKTFSMPGWRMGFAVGNERLIAALARVKSYLDYGAFTPIQVAASAALNGDGADIEEVRSIYHRRRDVLVESFGRAGWEIPAPAATMFAWAPIPEPFRAIGSLEFSKLLVEKAEVAVAPGIGFGEHGDDFVRIALVENEHRIRQAARSIKRFLASATRSGDQDNVIPLSARR</sequence>
<dbReference type="InterPro" id="IPR015422">
    <property type="entry name" value="PyrdxlP-dep_Trfase_small"/>
</dbReference>
<evidence type="ECO:0000256" key="2">
    <source>
        <dbReference type="ARBA" id="ARBA00022576"/>
    </source>
</evidence>
<comment type="similarity">
    <text evidence="4">Belongs to the class-I pyridoxal-phosphate-dependent aminotransferase family.</text>
</comment>
<evidence type="ECO:0000259" key="5">
    <source>
        <dbReference type="Pfam" id="PF00155"/>
    </source>
</evidence>
<dbReference type="SUPFAM" id="SSF53383">
    <property type="entry name" value="PLP-dependent transferases"/>
    <property type="match status" value="1"/>
</dbReference>
<dbReference type="InterPro" id="IPR050881">
    <property type="entry name" value="LL-DAP_aminotransferase"/>
</dbReference>
<keyword evidence="2 4" id="KW-0032">Aminotransferase</keyword>
<dbReference type="RefSeq" id="WP_146297842.1">
    <property type="nucleotide sequence ID" value="NZ_CP042301.2"/>
</dbReference>
<dbReference type="Pfam" id="PF00155">
    <property type="entry name" value="Aminotran_1_2"/>
    <property type="match status" value="1"/>
</dbReference>
<reference evidence="6" key="1">
    <citation type="submission" date="2020-04" db="EMBL/GenBank/DDBJ databases">
        <title>Nitratireductor sp. nov. isolated from mangrove soil.</title>
        <authorList>
            <person name="Ye Y."/>
        </authorList>
    </citation>
    <scope>NUCLEOTIDE SEQUENCE</scope>
    <source>
        <strain evidence="6">SY7</strain>
    </source>
</reference>
<accession>A0A5B8KUE1</accession>
<dbReference type="PANTHER" id="PTHR42832">
    <property type="entry name" value="AMINO ACID AMINOTRANSFERASE"/>
    <property type="match status" value="1"/>
</dbReference>
<evidence type="ECO:0000313" key="6">
    <source>
        <dbReference type="EMBL" id="QDY99192.1"/>
    </source>
</evidence>
<dbReference type="EMBL" id="CP042301">
    <property type="protein sequence ID" value="QDY99192.1"/>
    <property type="molecule type" value="Genomic_DNA"/>
</dbReference>
<evidence type="ECO:0000256" key="3">
    <source>
        <dbReference type="ARBA" id="ARBA00022679"/>
    </source>
</evidence>
<dbReference type="KEGG" id="niy:FQ775_01735"/>
<keyword evidence="3 4" id="KW-0808">Transferase</keyword>
<gene>
    <name evidence="6" type="ORF">FQ775_01735</name>
</gene>
<keyword evidence="7" id="KW-1185">Reference proteome</keyword>
<dbReference type="InterPro" id="IPR015424">
    <property type="entry name" value="PyrdxlP-dep_Trfase"/>
</dbReference>
<dbReference type="PANTHER" id="PTHR42832:SF1">
    <property type="entry name" value="GLUTAMATE-PYRUVATE AMINOTRANSFERASE ALAC"/>
    <property type="match status" value="1"/>
</dbReference>
<dbReference type="Gene3D" id="3.40.640.10">
    <property type="entry name" value="Type I PLP-dependent aspartate aminotransferase-like (Major domain)"/>
    <property type="match status" value="1"/>
</dbReference>
<name>A0A5B8KUE1_9HYPH</name>
<proteinExistence type="inferred from homology"/>
<dbReference type="OrthoDB" id="9804407at2"/>
<dbReference type="InterPro" id="IPR004839">
    <property type="entry name" value="Aminotransferase_I/II_large"/>
</dbReference>
<dbReference type="CDD" id="cd00609">
    <property type="entry name" value="AAT_like"/>
    <property type="match status" value="1"/>
</dbReference>
<comment type="cofactor">
    <cofactor evidence="1 4">
        <name>pyridoxal 5'-phosphate</name>
        <dbReference type="ChEBI" id="CHEBI:597326"/>
    </cofactor>
</comment>
<feature type="domain" description="Aminotransferase class I/classII large" evidence="5">
    <location>
        <begin position="31"/>
        <end position="384"/>
    </location>
</feature>
<dbReference type="Proteomes" id="UP000321389">
    <property type="component" value="Chromosome"/>
</dbReference>
<dbReference type="GO" id="GO:0030170">
    <property type="term" value="F:pyridoxal phosphate binding"/>
    <property type="evidence" value="ECO:0007669"/>
    <property type="project" value="InterPro"/>
</dbReference>
<dbReference type="Gene3D" id="3.90.1150.10">
    <property type="entry name" value="Aspartate Aminotransferase, domain 1"/>
    <property type="match status" value="1"/>
</dbReference>
<evidence type="ECO:0000256" key="4">
    <source>
        <dbReference type="RuleBase" id="RU000481"/>
    </source>
</evidence>
<dbReference type="NCBIfam" id="NF006604">
    <property type="entry name" value="PRK09148.1"/>
    <property type="match status" value="1"/>
</dbReference>
<protein>
    <recommendedName>
        <fullName evidence="4">Aminotransferase</fullName>
        <ecNumber evidence="4">2.6.1.-</ecNumber>
    </recommendedName>
</protein>
<dbReference type="GO" id="GO:0008483">
    <property type="term" value="F:transaminase activity"/>
    <property type="evidence" value="ECO:0007669"/>
    <property type="project" value="UniProtKB-KW"/>
</dbReference>
<dbReference type="InterPro" id="IPR004838">
    <property type="entry name" value="NHTrfase_class1_PyrdxlP-BS"/>
</dbReference>
<dbReference type="InterPro" id="IPR015421">
    <property type="entry name" value="PyrdxlP-dep_Trfase_major"/>
</dbReference>
<organism evidence="6 7">
    <name type="scientific">Nitratireductor mangrovi</name>
    <dbReference type="NCBI Taxonomy" id="2599600"/>
    <lineage>
        <taxon>Bacteria</taxon>
        <taxon>Pseudomonadati</taxon>
        <taxon>Pseudomonadota</taxon>
        <taxon>Alphaproteobacteria</taxon>
        <taxon>Hyphomicrobiales</taxon>
        <taxon>Phyllobacteriaceae</taxon>
        <taxon>Nitratireductor</taxon>
    </lineage>
</organism>
<dbReference type="PROSITE" id="PS00105">
    <property type="entry name" value="AA_TRANSFER_CLASS_1"/>
    <property type="match status" value="1"/>
</dbReference>